<dbReference type="RefSeq" id="XP_026102525.1">
    <property type="nucleotide sequence ID" value="XM_026246740.1"/>
</dbReference>
<gene>
    <name evidence="4" type="primary">LOC113053663</name>
    <name evidence="5" type="synonym">LOC113074029</name>
    <name evidence="6" type="synonym">LOC113106943</name>
</gene>
<evidence type="ECO:0000313" key="4">
    <source>
        <dbReference type="RefSeq" id="XP_026074632.1"/>
    </source>
</evidence>
<dbReference type="KEGG" id="caua:113074029"/>
<dbReference type="PANTHER" id="PTHR36981">
    <property type="entry name" value="ZGC:195170"/>
    <property type="match status" value="1"/>
</dbReference>
<name>A0A6P6KTS3_CARAU</name>
<protein>
    <submittedName>
        <fullName evidence="4 5">P2X purinoceptor 7-like</fullName>
    </submittedName>
</protein>
<sequence>MASIKPYQFEPESDPENFDEDDGAFPVQERLLNDVSEWCTCNNCAKMPTEEENICCKEIQKVVKRMMEVPDPPKCMVEHPGFEPNCLNPYTLQNINNIYRADYGPVRRRNEEERFRYLAYRSFVSWCWGYLGRSVRVVIPSCVVNRIRLQFPDPAGQYVGFRPPLD</sequence>
<dbReference type="Pfam" id="PF20478">
    <property type="entry name" value="P2RX7_C"/>
    <property type="match status" value="1"/>
</dbReference>
<evidence type="ECO:0000259" key="2">
    <source>
        <dbReference type="Pfam" id="PF20478"/>
    </source>
</evidence>
<dbReference type="RefSeq" id="XP_026074632.1">
    <property type="nucleotide sequence ID" value="XM_026218847.1"/>
</dbReference>
<dbReference type="RefSeq" id="XP_026124790.1">
    <property type="nucleotide sequence ID" value="XM_026269005.1"/>
</dbReference>
<dbReference type="OrthoDB" id="9898867at2759"/>
<evidence type="ECO:0000313" key="6">
    <source>
        <dbReference type="RefSeq" id="XP_026124790.1"/>
    </source>
</evidence>
<evidence type="ECO:0000313" key="3">
    <source>
        <dbReference type="Proteomes" id="UP000515129"/>
    </source>
</evidence>
<keyword evidence="3" id="KW-1185">Reference proteome</keyword>
<evidence type="ECO:0000256" key="1">
    <source>
        <dbReference type="SAM" id="MobiDB-lite"/>
    </source>
</evidence>
<dbReference type="GeneID" id="113053663"/>
<dbReference type="AlphaFoldDB" id="A0A6P6KTS3"/>
<dbReference type="Proteomes" id="UP000515129">
    <property type="component" value="Chromosome 8"/>
</dbReference>
<feature type="compositionally biased region" description="Acidic residues" evidence="1">
    <location>
        <begin position="11"/>
        <end position="22"/>
    </location>
</feature>
<organism evidence="3 4">
    <name type="scientific">Carassius auratus</name>
    <name type="common">Goldfish</name>
    <dbReference type="NCBI Taxonomy" id="7957"/>
    <lineage>
        <taxon>Eukaryota</taxon>
        <taxon>Metazoa</taxon>
        <taxon>Chordata</taxon>
        <taxon>Craniata</taxon>
        <taxon>Vertebrata</taxon>
        <taxon>Euteleostomi</taxon>
        <taxon>Actinopterygii</taxon>
        <taxon>Neopterygii</taxon>
        <taxon>Teleostei</taxon>
        <taxon>Ostariophysi</taxon>
        <taxon>Cypriniformes</taxon>
        <taxon>Cyprinidae</taxon>
        <taxon>Cyprininae</taxon>
        <taxon>Carassius</taxon>
    </lineage>
</organism>
<accession>A0A6P6KTS3</accession>
<evidence type="ECO:0000313" key="5">
    <source>
        <dbReference type="RefSeq" id="XP_026102525.1"/>
    </source>
</evidence>
<proteinExistence type="predicted"/>
<dbReference type="InterPro" id="IPR046815">
    <property type="entry name" value="P2RX7_C"/>
</dbReference>
<dbReference type="Proteomes" id="UP000515129">
    <property type="component" value="Chromosome 34"/>
</dbReference>
<feature type="domain" description="P2X purinoreceptor 7 intracellular" evidence="2">
    <location>
        <begin position="32"/>
        <end position="162"/>
    </location>
</feature>
<dbReference type="KEGG" id="caua:113053663"/>
<feature type="region of interest" description="Disordered" evidence="1">
    <location>
        <begin position="1"/>
        <end position="22"/>
    </location>
</feature>
<reference evidence="4 5" key="1">
    <citation type="submission" date="2025-04" db="UniProtKB">
        <authorList>
            <consortium name="RefSeq"/>
        </authorList>
    </citation>
    <scope>IDENTIFICATION</scope>
    <source>
        <strain evidence="4 5">Wakin</strain>
        <tissue evidence="4 5">Muscle</tissue>
    </source>
</reference>
<dbReference type="PANTHER" id="PTHR36981:SF9">
    <property type="entry name" value="NANOR-RELATED"/>
    <property type="match status" value="1"/>
</dbReference>
<dbReference type="KEGG" id="caua:113106943"/>